<dbReference type="GO" id="GO:0030429">
    <property type="term" value="F:kynureninase activity"/>
    <property type="evidence" value="ECO:0007669"/>
    <property type="project" value="UniProtKB-EC"/>
</dbReference>
<dbReference type="SUPFAM" id="SSF53383">
    <property type="entry name" value="PLP-dependent transferases"/>
    <property type="match status" value="1"/>
</dbReference>
<feature type="modified residue" description="N6-(pyridoxal phosphate)lysine" evidence="4">
    <location>
        <position position="225"/>
    </location>
</feature>
<dbReference type="EMBL" id="SSTI01000003">
    <property type="protein sequence ID" value="THG40953.1"/>
    <property type="molecule type" value="Genomic_DNA"/>
</dbReference>
<evidence type="ECO:0000256" key="3">
    <source>
        <dbReference type="ARBA" id="ARBA00022898"/>
    </source>
</evidence>
<keyword evidence="8" id="KW-1185">Reference proteome</keyword>
<dbReference type="InterPro" id="IPR010111">
    <property type="entry name" value="Kynureninase"/>
</dbReference>
<dbReference type="PANTHER" id="PTHR14084">
    <property type="entry name" value="KYNURENINASE"/>
    <property type="match status" value="1"/>
</dbReference>
<evidence type="ECO:0000256" key="4">
    <source>
        <dbReference type="HAMAP-Rule" id="MF_01970"/>
    </source>
</evidence>
<dbReference type="PIRSF" id="PIRSF038800">
    <property type="entry name" value="KYNU"/>
    <property type="match status" value="1"/>
</dbReference>
<evidence type="ECO:0000313" key="7">
    <source>
        <dbReference type="EMBL" id="THG40953.1"/>
    </source>
</evidence>
<comment type="catalytic activity">
    <reaction evidence="6">
        <text>3-hydroxy-L-kynurenine + H2O = 3-hydroxyanthranilate + L-alanine + H(+)</text>
        <dbReference type="Rhea" id="RHEA:25143"/>
        <dbReference type="ChEBI" id="CHEBI:15377"/>
        <dbReference type="ChEBI" id="CHEBI:15378"/>
        <dbReference type="ChEBI" id="CHEBI:36559"/>
        <dbReference type="ChEBI" id="CHEBI:57972"/>
        <dbReference type="ChEBI" id="CHEBI:58125"/>
        <dbReference type="EC" id="3.7.1.3"/>
    </reaction>
</comment>
<sequence length="414" mass="43700">MTTNWPDLDAVQSWDAADPLAACRARFALPVGTIYLDGNSLGALPRATAARVADAVTRQWGTDLIASWNKHGWIEAPARLGARIAPLIGASPDEVIVADSTSVNLFKLLAAACAARPDRSTILAEPGNFPTDLYVANGVAKMMPGRSVRTVPAAQIAAAIDQDTAVVLLTHVHYKTGAMLDMAGITAAAHRAGALILWDLSHSAGAVELDLNGCSVDLAIGCGYKYLNGGPGAPAFLFVARALQQTLSSPLSGWMGHAAPFDFGDEYAPAPGVRRFLCGTPPILAMSALESGLDTFDGTTLAQLVAKSRRLGDLLIAGIEARCVRHGFTLVTPRDPLARGSHVSIAHPHAWEICQALIARGVVGDFRAPDVLRLGLTPLYTSFEDVWQAVDRLAAVMDEGAWRDPAFAERAAVT</sequence>
<accession>A0ABY2QJ75</accession>
<evidence type="ECO:0000256" key="5">
    <source>
        <dbReference type="NCBIfam" id="TIGR01814"/>
    </source>
</evidence>
<feature type="binding site" evidence="4">
    <location>
        <position position="102"/>
    </location>
    <ligand>
        <name>pyridoxal 5'-phosphate</name>
        <dbReference type="ChEBI" id="CHEBI:597326"/>
    </ligand>
</feature>
<dbReference type="InterPro" id="IPR015422">
    <property type="entry name" value="PyrdxlP-dep_Trfase_small"/>
</dbReference>
<feature type="binding site" evidence="4">
    <location>
        <position position="254"/>
    </location>
    <ligand>
        <name>pyridoxal 5'-phosphate</name>
        <dbReference type="ChEBI" id="CHEBI:597326"/>
    </ligand>
</feature>
<comment type="function">
    <text evidence="4 6">Catalyzes the cleavage of L-kynurenine (L-Kyn) and L-3-hydroxykynurenine (L-3OHKyn) into anthranilic acid (AA) and 3-hydroxyanthranilic acid (3-OHAA), respectively.</text>
</comment>
<keyword evidence="2 4" id="KW-0378">Hydrolase</keyword>
<dbReference type="PANTHER" id="PTHR14084:SF0">
    <property type="entry name" value="KYNURENINASE"/>
    <property type="match status" value="1"/>
</dbReference>
<dbReference type="Proteomes" id="UP000308038">
    <property type="component" value="Unassembled WGS sequence"/>
</dbReference>
<feature type="binding site" evidence="4">
    <location>
        <position position="170"/>
    </location>
    <ligand>
        <name>pyridoxal 5'-phosphate</name>
        <dbReference type="ChEBI" id="CHEBI:597326"/>
    </ligand>
</feature>
<dbReference type="RefSeq" id="WP_136450941.1">
    <property type="nucleotide sequence ID" value="NZ_SSTI01000003.1"/>
</dbReference>
<dbReference type="Gene3D" id="3.40.640.10">
    <property type="entry name" value="Type I PLP-dependent aspartate aminotransferase-like (Major domain)"/>
    <property type="match status" value="1"/>
</dbReference>
<comment type="catalytic activity">
    <reaction evidence="4 6">
        <text>L-kynurenine + H2O = anthranilate + L-alanine + H(+)</text>
        <dbReference type="Rhea" id="RHEA:16813"/>
        <dbReference type="ChEBI" id="CHEBI:15377"/>
        <dbReference type="ChEBI" id="CHEBI:15378"/>
        <dbReference type="ChEBI" id="CHEBI:16567"/>
        <dbReference type="ChEBI" id="CHEBI:57959"/>
        <dbReference type="ChEBI" id="CHEBI:57972"/>
        <dbReference type="EC" id="3.7.1.3"/>
    </reaction>
</comment>
<evidence type="ECO:0000313" key="8">
    <source>
        <dbReference type="Proteomes" id="UP000308038"/>
    </source>
</evidence>
<comment type="caution">
    <text evidence="7">The sequence shown here is derived from an EMBL/GenBank/DDBJ whole genome shotgun (WGS) entry which is preliminary data.</text>
</comment>
<name>A0ABY2QJ75_9SPHN</name>
<comment type="subunit">
    <text evidence="4 6">Homodimer.</text>
</comment>
<dbReference type="HAMAP" id="MF_01970">
    <property type="entry name" value="Kynureninase"/>
    <property type="match status" value="1"/>
</dbReference>
<dbReference type="NCBIfam" id="TIGR01814">
    <property type="entry name" value="kynureninase"/>
    <property type="match status" value="1"/>
</dbReference>
<reference evidence="7 8" key="1">
    <citation type="submission" date="2019-04" db="EMBL/GenBank/DDBJ databases">
        <title>Microbes associate with the intestines of laboratory mice.</title>
        <authorList>
            <person name="Navarre W."/>
            <person name="Wong E."/>
            <person name="Huang K.C."/>
            <person name="Tropini C."/>
            <person name="Ng K."/>
            <person name="Yu B."/>
        </authorList>
    </citation>
    <scope>NUCLEOTIDE SEQUENCE [LARGE SCALE GENOMIC DNA]</scope>
    <source>
        <strain evidence="7 8">NM83_B4-11</strain>
    </source>
</reference>
<feature type="binding site" evidence="4">
    <location>
        <position position="280"/>
    </location>
    <ligand>
        <name>pyridoxal 5'-phosphate</name>
        <dbReference type="ChEBI" id="CHEBI:597326"/>
    </ligand>
</feature>
<evidence type="ECO:0000256" key="2">
    <source>
        <dbReference type="ARBA" id="ARBA00022801"/>
    </source>
</evidence>
<dbReference type="EC" id="3.7.1.3" evidence="4 5"/>
<proteinExistence type="inferred from homology"/>
<dbReference type="InterPro" id="IPR015424">
    <property type="entry name" value="PyrdxlP-dep_Trfase"/>
</dbReference>
<evidence type="ECO:0000256" key="1">
    <source>
        <dbReference type="ARBA" id="ARBA00022642"/>
    </source>
</evidence>
<gene>
    <name evidence="4 7" type="primary">kynU</name>
    <name evidence="7" type="ORF">E5988_05040</name>
</gene>
<feature type="binding site" evidence="4">
    <location>
        <position position="101"/>
    </location>
    <ligand>
        <name>pyridoxal 5'-phosphate</name>
        <dbReference type="ChEBI" id="CHEBI:597326"/>
    </ligand>
</feature>
<comment type="cofactor">
    <cofactor evidence="4 6">
        <name>pyridoxal 5'-phosphate</name>
        <dbReference type="ChEBI" id="CHEBI:597326"/>
    </cofactor>
</comment>
<comment type="pathway">
    <text evidence="4 6">Cofactor biosynthesis; NAD(+) biosynthesis; quinolinate from L-kynurenine: step 2/3.</text>
</comment>
<protein>
    <recommendedName>
        <fullName evidence="4 5">Kynureninase</fullName>
        <ecNumber evidence="4 5">3.7.1.3</ecNumber>
    </recommendedName>
    <alternativeName>
        <fullName evidence="4">L-kynurenine hydrolase</fullName>
    </alternativeName>
</protein>
<evidence type="ECO:0000256" key="6">
    <source>
        <dbReference type="PIRNR" id="PIRNR038800"/>
    </source>
</evidence>
<dbReference type="Gene3D" id="3.90.1150.10">
    <property type="entry name" value="Aspartate Aminotransferase, domain 1"/>
    <property type="match status" value="1"/>
</dbReference>
<organism evidence="7 8">
    <name type="scientific">Sphingomonas olei</name>
    <dbReference type="NCBI Taxonomy" id="1886787"/>
    <lineage>
        <taxon>Bacteria</taxon>
        <taxon>Pseudomonadati</taxon>
        <taxon>Pseudomonadota</taxon>
        <taxon>Alphaproteobacteria</taxon>
        <taxon>Sphingomonadales</taxon>
        <taxon>Sphingomonadaceae</taxon>
        <taxon>Sphingomonas</taxon>
    </lineage>
</organism>
<comment type="pathway">
    <text evidence="4 6">Amino-acid degradation; L-kynurenine degradation; L-alanine and anthranilate from L-kynurenine: step 1/1.</text>
</comment>
<feature type="binding site" evidence="4">
    <location>
        <position position="199"/>
    </location>
    <ligand>
        <name>pyridoxal 5'-phosphate</name>
        <dbReference type="ChEBI" id="CHEBI:597326"/>
    </ligand>
</feature>
<comment type="similarity">
    <text evidence="4 6">Belongs to the kynureninase family.</text>
</comment>
<keyword evidence="3 4" id="KW-0663">Pyridoxal phosphate</keyword>
<dbReference type="InterPro" id="IPR015421">
    <property type="entry name" value="PyrdxlP-dep_Trfase_major"/>
</dbReference>
<dbReference type="Pfam" id="PF22580">
    <property type="entry name" value="KYNU_C"/>
    <property type="match status" value="1"/>
</dbReference>
<feature type="binding site" evidence="4">
    <location>
        <begin position="129"/>
        <end position="132"/>
    </location>
    <ligand>
        <name>pyridoxal 5'-phosphate</name>
        <dbReference type="ChEBI" id="CHEBI:597326"/>
    </ligand>
</feature>
<keyword evidence="1 4" id="KW-0662">Pyridine nucleotide biosynthesis</keyword>
<feature type="binding site" evidence="4">
    <location>
        <position position="224"/>
    </location>
    <ligand>
        <name>pyridoxal 5'-phosphate</name>
        <dbReference type="ChEBI" id="CHEBI:597326"/>
    </ligand>
</feature>
<feature type="binding site" evidence="4">
    <location>
        <position position="202"/>
    </location>
    <ligand>
        <name>pyridoxal 5'-phosphate</name>
        <dbReference type="ChEBI" id="CHEBI:597326"/>
    </ligand>
</feature>